<protein>
    <submittedName>
        <fullName evidence="1">Uncharacterized protein</fullName>
    </submittedName>
</protein>
<dbReference type="EMBL" id="QFNN01000029">
    <property type="protein sequence ID" value="PZO90377.1"/>
    <property type="molecule type" value="Genomic_DNA"/>
</dbReference>
<sequence length="201" mass="21580">MESSGATEGQIDNPASQVASASVLFGPAEVVAKVADAAFGRPLVTNVLRAQLVEAMIALVLDPAWHWCGADYAPCDFERADGLRLEVKQSAARQSWSTDKPSKAIFDVAARTGRNEAQGWVEEYGRAAHLYVFAHHPTFDDSADHRDPAQWLFYVVPTTALPDVKQIALGTIKTMTDAVPISMLAETVAAVASTISNPRTA</sequence>
<dbReference type="AlphaFoldDB" id="A0A2W5AB12"/>
<reference evidence="1 2" key="1">
    <citation type="submission" date="2017-08" db="EMBL/GenBank/DDBJ databases">
        <title>Infants hospitalized years apart are colonized by the same room-sourced microbial strains.</title>
        <authorList>
            <person name="Brooks B."/>
            <person name="Olm M.R."/>
            <person name="Firek B.A."/>
            <person name="Baker R."/>
            <person name="Thomas B.C."/>
            <person name="Morowitz M.J."/>
            <person name="Banfield J.F."/>
        </authorList>
    </citation>
    <scope>NUCLEOTIDE SEQUENCE [LARGE SCALE GENOMIC DNA]</scope>
    <source>
        <strain evidence="1">S2_018_000_R2_101</strain>
    </source>
</reference>
<name>A0A2W5AB12_9SPHN</name>
<dbReference type="Proteomes" id="UP000249066">
    <property type="component" value="Unassembled WGS sequence"/>
</dbReference>
<comment type="caution">
    <text evidence="1">The sequence shown here is derived from an EMBL/GenBank/DDBJ whole genome shotgun (WGS) entry which is preliminary data.</text>
</comment>
<organism evidence="1 2">
    <name type="scientific">Sphingomonas sanxanigenens</name>
    <dbReference type="NCBI Taxonomy" id="397260"/>
    <lineage>
        <taxon>Bacteria</taxon>
        <taxon>Pseudomonadati</taxon>
        <taxon>Pseudomonadota</taxon>
        <taxon>Alphaproteobacteria</taxon>
        <taxon>Sphingomonadales</taxon>
        <taxon>Sphingomonadaceae</taxon>
        <taxon>Sphingomonas</taxon>
    </lineage>
</organism>
<evidence type="ECO:0000313" key="2">
    <source>
        <dbReference type="Proteomes" id="UP000249066"/>
    </source>
</evidence>
<evidence type="ECO:0000313" key="1">
    <source>
        <dbReference type="EMBL" id="PZO90377.1"/>
    </source>
</evidence>
<accession>A0A2W5AB12</accession>
<gene>
    <name evidence="1" type="ORF">DI623_06910</name>
</gene>
<proteinExistence type="predicted"/>